<dbReference type="PANTHER" id="PTHR23221">
    <property type="entry name" value="GLYCOSYLPHOSPHATIDYLINOSITOL PHOSPHOLIPASE D"/>
    <property type="match status" value="1"/>
</dbReference>
<sequence length="525" mass="51756">MHKNRPAAVTAASLLLLAAAGLAAAPVAHAGVHDSIRAADRNCDFNGDGRDDVLIGAPGGTVNGDAGAGYVTVQYGTSGGLTTSNAVVLHQDSAGVPGGAEPGDAFGQAVATGDLDGDGYDDAAVGIPDEAIGTTARAGGVVVLWGSPQGLTGTGSVWLESTSPTKDQAFGTGLAAARFFDEGNAGDLLAVVDRDGLQLYAFEAARDFSIRSEGRDGAGAGARTPVLRNDAVRGLGRSGGSGSARLTAAPTQNIRPRAVTTGDYDGNGWADLVVTGLSTGAEPGHGWSMYFAGGPDALAYQRELRGGPAAASGDINGDGLDDLVTGEPSSPDDGGDTLTGGLVGVYYGSASGPAGQGGAADPETPPQWWTQDSPGIPGVAEQGDGWGSDLSVADTDGDGYADVAIGAPGEDIGSIADAGAVWVLRGAAGGLTATGVRDVNQDTGNVPGVPETADRFGGQVRLADPDGDGRHLLLAAAPGENTDDGVVWVFPAGSGGVTAAGSWTYGAGSVSAPSANARYGAAIDE</sequence>
<evidence type="ECO:0000313" key="8">
    <source>
        <dbReference type="Proteomes" id="UP000028058"/>
    </source>
</evidence>
<dbReference type="InterPro" id="IPR013517">
    <property type="entry name" value="FG-GAP"/>
</dbReference>
<dbReference type="OrthoDB" id="344301at2"/>
<dbReference type="SMART" id="SM00191">
    <property type="entry name" value="Int_alpha"/>
    <property type="match status" value="5"/>
</dbReference>
<dbReference type="AlphaFoldDB" id="A0A3R7I0I5"/>
<keyword evidence="8" id="KW-1185">Reference proteome</keyword>
<protein>
    <submittedName>
        <fullName evidence="7">Esterase</fullName>
    </submittedName>
</protein>
<evidence type="ECO:0000256" key="6">
    <source>
        <dbReference type="SAM" id="SignalP"/>
    </source>
</evidence>
<dbReference type="Proteomes" id="UP000028058">
    <property type="component" value="Unassembled WGS sequence"/>
</dbReference>
<evidence type="ECO:0000256" key="1">
    <source>
        <dbReference type="ARBA" id="ARBA00022729"/>
    </source>
</evidence>
<keyword evidence="2" id="KW-0677">Repeat</keyword>
<feature type="region of interest" description="Disordered" evidence="5">
    <location>
        <begin position="352"/>
        <end position="389"/>
    </location>
</feature>
<keyword evidence="4" id="KW-0325">Glycoprotein</keyword>
<feature type="region of interest" description="Disordered" evidence="5">
    <location>
        <begin position="305"/>
        <end position="340"/>
    </location>
</feature>
<evidence type="ECO:0000256" key="5">
    <source>
        <dbReference type="SAM" id="MobiDB-lite"/>
    </source>
</evidence>
<feature type="signal peptide" evidence="6">
    <location>
        <begin position="1"/>
        <end position="30"/>
    </location>
</feature>
<dbReference type="Pfam" id="PF01839">
    <property type="entry name" value="FG-GAP"/>
    <property type="match status" value="4"/>
</dbReference>
<dbReference type="Gene3D" id="2.130.10.130">
    <property type="entry name" value="Integrin alpha, N-terminal"/>
    <property type="match status" value="3"/>
</dbReference>
<evidence type="ECO:0000256" key="2">
    <source>
        <dbReference type="ARBA" id="ARBA00022737"/>
    </source>
</evidence>
<comment type="caution">
    <text evidence="7">The sequence shown here is derived from an EMBL/GenBank/DDBJ whole genome shotgun (WGS) entry which is preliminary data.</text>
</comment>
<keyword evidence="1 6" id="KW-0732">Signal</keyword>
<evidence type="ECO:0000256" key="3">
    <source>
        <dbReference type="ARBA" id="ARBA00022801"/>
    </source>
</evidence>
<dbReference type="GO" id="GO:0016787">
    <property type="term" value="F:hydrolase activity"/>
    <property type="evidence" value="ECO:0007669"/>
    <property type="project" value="UniProtKB-KW"/>
</dbReference>
<organism evidence="7 8">
    <name type="scientific">Streptomyces xinghaiensis</name>
    <dbReference type="NCBI Taxonomy" id="1038928"/>
    <lineage>
        <taxon>Bacteria</taxon>
        <taxon>Bacillati</taxon>
        <taxon>Actinomycetota</taxon>
        <taxon>Actinomycetes</taxon>
        <taxon>Kitasatosporales</taxon>
        <taxon>Streptomycetaceae</taxon>
        <taxon>Streptomyces</taxon>
    </lineage>
</organism>
<reference evidence="7 8" key="1">
    <citation type="journal article" date="2014" name="Genome Announc.">
        <title>Draft Genome Sequence of Streptomyces fradiae ATCC 19609, a Strain Highly Sensitive to Antibiotics.</title>
        <authorList>
            <person name="Bekker O.B."/>
            <person name="Klimina K.M."/>
            <person name="Vatlin A.A."/>
            <person name="Zakharevich N.V."/>
            <person name="Kasianov A.S."/>
            <person name="Danilenko V.N."/>
        </authorList>
    </citation>
    <scope>NUCLEOTIDE SEQUENCE [LARGE SCALE GENOMIC DNA]</scope>
    <source>
        <strain evidence="7 8">ATCC 19609</strain>
    </source>
</reference>
<dbReference type="SUPFAM" id="SSF69318">
    <property type="entry name" value="Integrin alpha N-terminal domain"/>
    <property type="match status" value="1"/>
</dbReference>
<dbReference type="InterPro" id="IPR013519">
    <property type="entry name" value="Int_alpha_beta-p"/>
</dbReference>
<proteinExistence type="predicted"/>
<dbReference type="RefSeq" id="WP_043463656.1">
    <property type="nucleotide sequence ID" value="NZ_CP134822.1"/>
</dbReference>
<dbReference type="EMBL" id="JNAD02000018">
    <property type="protein sequence ID" value="RKM91241.1"/>
    <property type="molecule type" value="Genomic_DNA"/>
</dbReference>
<accession>A0A3R7I0I5</accession>
<evidence type="ECO:0000313" key="7">
    <source>
        <dbReference type="EMBL" id="RKM91241.1"/>
    </source>
</evidence>
<evidence type="ECO:0000256" key="4">
    <source>
        <dbReference type="ARBA" id="ARBA00023180"/>
    </source>
</evidence>
<dbReference type="InterPro" id="IPR028994">
    <property type="entry name" value="Integrin_alpha_N"/>
</dbReference>
<dbReference type="PANTHER" id="PTHR23221:SF7">
    <property type="entry name" value="PHOSPHATIDYLINOSITOL-GLYCAN-SPECIFIC PHOSPHOLIPASE D"/>
    <property type="match status" value="1"/>
</dbReference>
<gene>
    <name evidence="7" type="ORF">SFRA_029465</name>
</gene>
<feature type="chain" id="PRO_5043188313" evidence="6">
    <location>
        <begin position="31"/>
        <end position="525"/>
    </location>
</feature>
<dbReference type="PROSITE" id="PS51470">
    <property type="entry name" value="FG_GAP"/>
    <property type="match status" value="2"/>
</dbReference>
<keyword evidence="3" id="KW-0378">Hydrolase</keyword>
<name>A0A3R7I0I5_9ACTN</name>